<protein>
    <submittedName>
        <fullName evidence="1">Uncharacterized protein</fullName>
    </submittedName>
</protein>
<dbReference type="EMBL" id="BGZK01001091">
    <property type="protein sequence ID" value="GBP70924.1"/>
    <property type="molecule type" value="Genomic_DNA"/>
</dbReference>
<gene>
    <name evidence="1" type="ORF">EVAR_97771_1</name>
</gene>
<name>A0A4C1Y7P3_EUMVA</name>
<dbReference type="Proteomes" id="UP000299102">
    <property type="component" value="Unassembled WGS sequence"/>
</dbReference>
<proteinExistence type="predicted"/>
<keyword evidence="2" id="KW-1185">Reference proteome</keyword>
<evidence type="ECO:0000313" key="2">
    <source>
        <dbReference type="Proteomes" id="UP000299102"/>
    </source>
</evidence>
<organism evidence="1 2">
    <name type="scientific">Eumeta variegata</name>
    <name type="common">Bagworm moth</name>
    <name type="synonym">Eumeta japonica</name>
    <dbReference type="NCBI Taxonomy" id="151549"/>
    <lineage>
        <taxon>Eukaryota</taxon>
        <taxon>Metazoa</taxon>
        <taxon>Ecdysozoa</taxon>
        <taxon>Arthropoda</taxon>
        <taxon>Hexapoda</taxon>
        <taxon>Insecta</taxon>
        <taxon>Pterygota</taxon>
        <taxon>Neoptera</taxon>
        <taxon>Endopterygota</taxon>
        <taxon>Lepidoptera</taxon>
        <taxon>Glossata</taxon>
        <taxon>Ditrysia</taxon>
        <taxon>Tineoidea</taxon>
        <taxon>Psychidae</taxon>
        <taxon>Oiketicinae</taxon>
        <taxon>Eumeta</taxon>
    </lineage>
</organism>
<comment type="caution">
    <text evidence="1">The sequence shown here is derived from an EMBL/GenBank/DDBJ whole genome shotgun (WGS) entry which is preliminary data.</text>
</comment>
<evidence type="ECO:0000313" key="1">
    <source>
        <dbReference type="EMBL" id="GBP70924.1"/>
    </source>
</evidence>
<dbReference type="AlphaFoldDB" id="A0A4C1Y7P3"/>
<accession>A0A4C1Y7P3</accession>
<reference evidence="1 2" key="1">
    <citation type="journal article" date="2019" name="Commun. Biol.">
        <title>The bagworm genome reveals a unique fibroin gene that provides high tensile strength.</title>
        <authorList>
            <person name="Kono N."/>
            <person name="Nakamura H."/>
            <person name="Ohtoshi R."/>
            <person name="Tomita M."/>
            <person name="Numata K."/>
            <person name="Arakawa K."/>
        </authorList>
    </citation>
    <scope>NUCLEOTIDE SEQUENCE [LARGE SCALE GENOMIC DNA]</scope>
</reference>
<sequence>MTHCRVPPEPSARARARNERFLFHSIGRCVRIEGDSGRTQLTPSMYICRQLPFASRTGDAVRRRAGEARRRRRGARRVVADKTLTTGEMNDRELQLSFLCHFYMAAIFRYRSLLNNLDQFSA</sequence>